<organism evidence="1 2">
    <name type="scientific">Sneathiella chinensis</name>
    <dbReference type="NCBI Taxonomy" id="349750"/>
    <lineage>
        <taxon>Bacteria</taxon>
        <taxon>Pseudomonadati</taxon>
        <taxon>Pseudomonadota</taxon>
        <taxon>Alphaproteobacteria</taxon>
        <taxon>Sneathiellales</taxon>
        <taxon>Sneathiellaceae</taxon>
        <taxon>Sneathiella</taxon>
    </lineage>
</organism>
<gene>
    <name evidence="1" type="ORF">GCM10007924_20460</name>
</gene>
<dbReference type="EMBL" id="BSNF01000007">
    <property type="protein sequence ID" value="GLQ06825.1"/>
    <property type="molecule type" value="Genomic_DNA"/>
</dbReference>
<evidence type="ECO:0000313" key="2">
    <source>
        <dbReference type="Proteomes" id="UP001161409"/>
    </source>
</evidence>
<reference evidence="1" key="2">
    <citation type="submission" date="2023-01" db="EMBL/GenBank/DDBJ databases">
        <title>Draft genome sequence of Sneathiella chinensis strain NBRC 103408.</title>
        <authorList>
            <person name="Sun Q."/>
            <person name="Mori K."/>
        </authorList>
    </citation>
    <scope>NUCLEOTIDE SEQUENCE</scope>
    <source>
        <strain evidence="1">NBRC 103408</strain>
    </source>
</reference>
<comment type="caution">
    <text evidence="1">The sequence shown here is derived from an EMBL/GenBank/DDBJ whole genome shotgun (WGS) entry which is preliminary data.</text>
</comment>
<reference evidence="1" key="1">
    <citation type="journal article" date="2014" name="Int. J. Syst. Evol. Microbiol.">
        <title>Complete genome of a new Firmicutes species belonging to the dominant human colonic microbiota ('Ruminococcus bicirculans') reveals two chromosomes and a selective capacity to utilize plant glucans.</title>
        <authorList>
            <consortium name="NISC Comparative Sequencing Program"/>
            <person name="Wegmann U."/>
            <person name="Louis P."/>
            <person name="Goesmann A."/>
            <person name="Henrissat B."/>
            <person name="Duncan S.H."/>
            <person name="Flint H.J."/>
        </authorList>
    </citation>
    <scope>NUCLEOTIDE SEQUENCE</scope>
    <source>
        <strain evidence="1">NBRC 103408</strain>
    </source>
</reference>
<sequence>MGVEHVDLVAVINSQDWYAVFVPIDDFWQSLCFSAVMDEEARTGVGAVQVKNCRVYNPAGVIESHRFRAAFDSWIVVF</sequence>
<keyword evidence="2" id="KW-1185">Reference proteome</keyword>
<name>A0ABQ5U3U4_9PROT</name>
<proteinExistence type="predicted"/>
<dbReference type="Proteomes" id="UP001161409">
    <property type="component" value="Unassembled WGS sequence"/>
</dbReference>
<accession>A0ABQ5U3U4</accession>
<evidence type="ECO:0000313" key="1">
    <source>
        <dbReference type="EMBL" id="GLQ06825.1"/>
    </source>
</evidence>
<protein>
    <submittedName>
        <fullName evidence="1">Uncharacterized protein</fullName>
    </submittedName>
</protein>